<accession>A0A1I5YAP1</accession>
<keyword evidence="3 6" id="KW-0812">Transmembrane</keyword>
<evidence type="ECO:0000313" key="8">
    <source>
        <dbReference type="Proteomes" id="UP000199031"/>
    </source>
</evidence>
<gene>
    <name evidence="7" type="ORF">SAMN05444277_11163</name>
</gene>
<dbReference type="PANTHER" id="PTHR33529:SF6">
    <property type="entry name" value="YJGP_YJGQ FAMILY PERMEASE"/>
    <property type="match status" value="1"/>
</dbReference>
<name>A0A1I5YAP1_9BACT</name>
<proteinExistence type="predicted"/>
<feature type="transmembrane region" description="Helical" evidence="6">
    <location>
        <begin position="97"/>
        <end position="119"/>
    </location>
</feature>
<protein>
    <submittedName>
        <fullName evidence="7">Lipopolysaccharide export system permease protein</fullName>
    </submittedName>
</protein>
<keyword evidence="8" id="KW-1185">Reference proteome</keyword>
<evidence type="ECO:0000256" key="1">
    <source>
        <dbReference type="ARBA" id="ARBA00004651"/>
    </source>
</evidence>
<dbReference type="InterPro" id="IPR005495">
    <property type="entry name" value="LptG/LptF_permease"/>
</dbReference>
<keyword evidence="5 6" id="KW-0472">Membrane</keyword>
<dbReference type="STRING" id="1465490.SAMN05444277_11163"/>
<dbReference type="Proteomes" id="UP000199031">
    <property type="component" value="Unassembled WGS sequence"/>
</dbReference>
<evidence type="ECO:0000256" key="6">
    <source>
        <dbReference type="SAM" id="Phobius"/>
    </source>
</evidence>
<feature type="transmembrane region" description="Helical" evidence="6">
    <location>
        <begin position="423"/>
        <end position="444"/>
    </location>
</feature>
<sequence>MLKKLDILIVKAFVGPFIATFLISLFVLVMQFFWLYIDDLVGKGLDVFTILKLISFVAATAVPLALPLALLLSSIMTFGNLGESFELVAIKSAGIPLLRFMAPLLILAILISSVAFLFANNIIPVANLKLNALKYDIIVTKPALDIKEGVFYDKIEGFVIKVGKKEKDDSTIHNVVIYEKNYGPQDQFLVANSGVMKVTPDKRFLQFTLHDGWNYQENGNRYSTNTDFIRMGFKDYQKDFDLSSFQMNRTEDSLFKWDPKMLTVHQLNLSIDSISKLRDSNINRLKSQLQPVLVFYKYRDSAWVLPDSLKNKSLKNIRSIIPDSMATTVYDRSSSAINSVKGFVDIAQGEYSDRQNLLRKNRVEWNRKFSLSFACIVLFMIGAPLGSIIRKGGLGSPLVFAVIFFVLFHLLNTFGEKFAKQGVTSAAFGMWLSTIILVPVGVFLTSKAMRDSQLFNKEFYFRFFKKFKSLMGAKAKPEN</sequence>
<feature type="transmembrane region" description="Helical" evidence="6">
    <location>
        <begin position="49"/>
        <end position="77"/>
    </location>
</feature>
<dbReference type="EMBL" id="FOXQ01000011">
    <property type="protein sequence ID" value="SFQ41190.1"/>
    <property type="molecule type" value="Genomic_DNA"/>
</dbReference>
<feature type="transmembrane region" description="Helical" evidence="6">
    <location>
        <begin position="12"/>
        <end position="37"/>
    </location>
</feature>
<organism evidence="7 8">
    <name type="scientific">Parafilimonas terrae</name>
    <dbReference type="NCBI Taxonomy" id="1465490"/>
    <lineage>
        <taxon>Bacteria</taxon>
        <taxon>Pseudomonadati</taxon>
        <taxon>Bacteroidota</taxon>
        <taxon>Chitinophagia</taxon>
        <taxon>Chitinophagales</taxon>
        <taxon>Chitinophagaceae</taxon>
        <taxon>Parafilimonas</taxon>
    </lineage>
</organism>
<dbReference type="OrthoDB" id="1096108at2"/>
<evidence type="ECO:0000256" key="4">
    <source>
        <dbReference type="ARBA" id="ARBA00022989"/>
    </source>
</evidence>
<evidence type="ECO:0000256" key="5">
    <source>
        <dbReference type="ARBA" id="ARBA00023136"/>
    </source>
</evidence>
<dbReference type="AlphaFoldDB" id="A0A1I5YAP1"/>
<keyword evidence="4 6" id="KW-1133">Transmembrane helix</keyword>
<dbReference type="RefSeq" id="WP_090660969.1">
    <property type="nucleotide sequence ID" value="NZ_FOXQ01000011.1"/>
</dbReference>
<evidence type="ECO:0000256" key="2">
    <source>
        <dbReference type="ARBA" id="ARBA00022475"/>
    </source>
</evidence>
<comment type="subcellular location">
    <subcellularLocation>
        <location evidence="1">Cell membrane</location>
        <topology evidence="1">Multi-pass membrane protein</topology>
    </subcellularLocation>
</comment>
<feature type="transmembrane region" description="Helical" evidence="6">
    <location>
        <begin position="369"/>
        <end position="388"/>
    </location>
</feature>
<evidence type="ECO:0000313" key="7">
    <source>
        <dbReference type="EMBL" id="SFQ41190.1"/>
    </source>
</evidence>
<dbReference type="GO" id="GO:0015920">
    <property type="term" value="P:lipopolysaccharide transport"/>
    <property type="evidence" value="ECO:0007669"/>
    <property type="project" value="TreeGrafter"/>
</dbReference>
<dbReference type="Pfam" id="PF03739">
    <property type="entry name" value="LptF_LptG"/>
    <property type="match status" value="2"/>
</dbReference>
<reference evidence="7 8" key="1">
    <citation type="submission" date="2016-10" db="EMBL/GenBank/DDBJ databases">
        <authorList>
            <person name="de Groot N.N."/>
        </authorList>
    </citation>
    <scope>NUCLEOTIDE SEQUENCE [LARGE SCALE GENOMIC DNA]</scope>
    <source>
        <strain evidence="7 8">DSM 28286</strain>
    </source>
</reference>
<dbReference type="PANTHER" id="PTHR33529">
    <property type="entry name" value="SLR0882 PROTEIN-RELATED"/>
    <property type="match status" value="1"/>
</dbReference>
<keyword evidence="2" id="KW-1003">Cell membrane</keyword>
<feature type="transmembrane region" description="Helical" evidence="6">
    <location>
        <begin position="394"/>
        <end position="411"/>
    </location>
</feature>
<dbReference type="GO" id="GO:0043190">
    <property type="term" value="C:ATP-binding cassette (ABC) transporter complex"/>
    <property type="evidence" value="ECO:0007669"/>
    <property type="project" value="TreeGrafter"/>
</dbReference>
<evidence type="ECO:0000256" key="3">
    <source>
        <dbReference type="ARBA" id="ARBA00022692"/>
    </source>
</evidence>